<dbReference type="OrthoDB" id="10062838at2759"/>
<dbReference type="Proteomes" id="UP000235388">
    <property type="component" value="Unassembled WGS sequence"/>
</dbReference>
<sequence length="478" mass="52930">MSIKPGAAAPSANRLGCIVIFILITFAYVIQTELTQAVQRTYRKPFLLLFLTHSGYICILPLHLLLLRLLHPQVSLRQRLTHLRTLAILQSNYQQQQQQSSHVPSLDQQPLLPTTHESAYHYTQQAFPLAWFLWRSVQLTLFLALPAMCWYGAVPFADMTSITSIFNTNACFTYLFAVLLIREERFDSRKSLAVLGSLLGALMISYSEQSASSDNDHHHDPQPSQNPAAHLRPLGILLALLGSIGYALYEVWYKSSIAWSDTYYVTLDDPQQPTLIRDPTTTLDASSDIITEESSSSESGTALADPDYLVSYSSPTHLGSDHPDDDQDDDNPGIKPRLQILHPQQSLHSQDALLHANLMTTMVGVCTLCLLWIPLPFLHWAGIEHFELVHDPTIACMILGIILMGVLFNAGFMILLGLWGPVVASVGNLCTLVLIAIIDHTPIGGLNSQLPDWSPRPFGLLSLLGCAAILVGFSILNF</sequence>
<dbReference type="EMBL" id="PGCJ01000286">
    <property type="protein sequence ID" value="PLW34032.1"/>
    <property type="molecule type" value="Genomic_DNA"/>
</dbReference>
<reference evidence="3 5" key="1">
    <citation type="submission" date="2017-11" db="EMBL/GenBank/DDBJ databases">
        <title>De novo assembly and phasing of dikaryotic genomes from two isolates of Puccinia coronata f. sp. avenae, the causal agent of oat crown rust.</title>
        <authorList>
            <person name="Miller M.E."/>
            <person name="Zhang Y."/>
            <person name="Omidvar V."/>
            <person name="Sperschneider J."/>
            <person name="Schwessinger B."/>
            <person name="Raley C."/>
            <person name="Palmer J.M."/>
            <person name="Garnica D."/>
            <person name="Upadhyaya N."/>
            <person name="Rathjen J."/>
            <person name="Taylor J.M."/>
            <person name="Park R.F."/>
            <person name="Dodds P.N."/>
            <person name="Hirsch C.D."/>
            <person name="Kianian S.F."/>
            <person name="Figueroa M."/>
        </authorList>
    </citation>
    <scope>NUCLEOTIDE SEQUENCE [LARGE SCALE GENOMIC DNA]</scope>
    <source>
        <strain evidence="3">12NC29</strain>
    </source>
</reference>
<feature type="transmembrane region" description="Helical" evidence="2">
    <location>
        <begin position="229"/>
        <end position="249"/>
    </location>
</feature>
<keyword evidence="5" id="KW-1185">Reference proteome</keyword>
<feature type="transmembrane region" description="Helical" evidence="2">
    <location>
        <begin position="132"/>
        <end position="153"/>
    </location>
</feature>
<evidence type="ECO:0000313" key="4">
    <source>
        <dbReference type="EMBL" id="PLW34032.1"/>
    </source>
</evidence>
<dbReference type="PANTHER" id="PTHR19346">
    <property type="entry name" value="SUGAR PHOSPHATE TRANSPORTER DOMAIN-CONTAINING PROTEIN"/>
    <property type="match status" value="1"/>
</dbReference>
<dbReference type="InterPro" id="IPR037185">
    <property type="entry name" value="EmrE-like"/>
</dbReference>
<protein>
    <recommendedName>
        <fullName evidence="6">EamA domain-containing protein</fullName>
    </recommendedName>
</protein>
<dbReference type="InterPro" id="IPR026505">
    <property type="entry name" value="Solute_c_fam_35_mem_F3/F4"/>
</dbReference>
<feature type="transmembrane region" description="Helical" evidence="2">
    <location>
        <begin position="50"/>
        <end position="70"/>
    </location>
</feature>
<feature type="transmembrane region" description="Helical" evidence="2">
    <location>
        <begin position="418"/>
        <end position="438"/>
    </location>
</feature>
<evidence type="ECO:0000256" key="1">
    <source>
        <dbReference type="SAM" id="MobiDB-lite"/>
    </source>
</evidence>
<gene>
    <name evidence="3" type="ORF">PCANC_17044</name>
    <name evidence="4" type="ORF">PCANC_18858</name>
</gene>
<organism evidence="3 5">
    <name type="scientific">Puccinia coronata f. sp. avenae</name>
    <dbReference type="NCBI Taxonomy" id="200324"/>
    <lineage>
        <taxon>Eukaryota</taxon>
        <taxon>Fungi</taxon>
        <taxon>Dikarya</taxon>
        <taxon>Basidiomycota</taxon>
        <taxon>Pucciniomycotina</taxon>
        <taxon>Pucciniomycetes</taxon>
        <taxon>Pucciniales</taxon>
        <taxon>Pucciniaceae</taxon>
        <taxon>Puccinia</taxon>
    </lineage>
</organism>
<dbReference type="STRING" id="200324.A0A2N5SNY7"/>
<evidence type="ECO:0000256" key="2">
    <source>
        <dbReference type="SAM" id="Phobius"/>
    </source>
</evidence>
<feature type="transmembrane region" description="Helical" evidence="2">
    <location>
        <begin position="393"/>
        <end position="411"/>
    </location>
</feature>
<keyword evidence="2" id="KW-0472">Membrane</keyword>
<feature type="transmembrane region" description="Helical" evidence="2">
    <location>
        <begin position="458"/>
        <end position="476"/>
    </location>
</feature>
<feature type="transmembrane region" description="Helical" evidence="2">
    <location>
        <begin position="12"/>
        <end position="30"/>
    </location>
</feature>
<feature type="region of interest" description="Disordered" evidence="1">
    <location>
        <begin position="315"/>
        <end position="335"/>
    </location>
</feature>
<accession>A0A2N5SNY7</accession>
<keyword evidence="2" id="KW-1133">Transmembrane helix</keyword>
<evidence type="ECO:0000313" key="5">
    <source>
        <dbReference type="Proteomes" id="UP000235388"/>
    </source>
</evidence>
<proteinExistence type="predicted"/>
<dbReference type="AlphaFoldDB" id="A0A2N5SNY7"/>
<feature type="transmembrane region" description="Helical" evidence="2">
    <location>
        <begin position="192"/>
        <end position="209"/>
    </location>
</feature>
<feature type="transmembrane region" description="Helical" evidence="2">
    <location>
        <begin position="159"/>
        <end position="180"/>
    </location>
</feature>
<feature type="transmembrane region" description="Helical" evidence="2">
    <location>
        <begin position="352"/>
        <end position="373"/>
    </location>
</feature>
<evidence type="ECO:0000313" key="3">
    <source>
        <dbReference type="EMBL" id="PLW14956.1"/>
    </source>
</evidence>
<dbReference type="EMBL" id="PGCJ01000908">
    <property type="protein sequence ID" value="PLW14956.1"/>
    <property type="molecule type" value="Genomic_DNA"/>
</dbReference>
<dbReference type="SUPFAM" id="SSF103481">
    <property type="entry name" value="Multidrug resistance efflux transporter EmrE"/>
    <property type="match status" value="1"/>
</dbReference>
<keyword evidence="2" id="KW-0812">Transmembrane</keyword>
<dbReference type="PANTHER" id="PTHR19346:SF4">
    <property type="entry name" value="SUGAR PHOSPHATE TRANSPORTER DOMAIN-CONTAINING PROTEIN"/>
    <property type="match status" value="1"/>
</dbReference>
<comment type="caution">
    <text evidence="3">The sequence shown here is derived from an EMBL/GenBank/DDBJ whole genome shotgun (WGS) entry which is preliminary data.</text>
</comment>
<name>A0A2N5SNY7_9BASI</name>
<evidence type="ECO:0008006" key="6">
    <source>
        <dbReference type="Google" id="ProtNLM"/>
    </source>
</evidence>